<accession>A0A0E0KQF0</accession>
<dbReference type="EnsemblPlants" id="OPUNC04G10160.10">
    <property type="protein sequence ID" value="OPUNC04G10160.10"/>
    <property type="gene ID" value="OPUNC04G10160"/>
</dbReference>
<feature type="compositionally biased region" description="Polar residues" evidence="1">
    <location>
        <begin position="97"/>
        <end position="106"/>
    </location>
</feature>
<sequence>MSGGGRPPAAQHIVQSVQRFVPLPPARTTPFAAAPGDYHRFVAASRGGEIEEGIVIRTPLKRKTPCGESEAAESSERMMTSPGFTEGVGSPLMTPVSGKSSRTSKSVAKFNKAGPQMPISNAGK</sequence>
<organism evidence="2">
    <name type="scientific">Oryza punctata</name>
    <name type="common">Red rice</name>
    <dbReference type="NCBI Taxonomy" id="4537"/>
    <lineage>
        <taxon>Eukaryota</taxon>
        <taxon>Viridiplantae</taxon>
        <taxon>Streptophyta</taxon>
        <taxon>Embryophyta</taxon>
        <taxon>Tracheophyta</taxon>
        <taxon>Spermatophyta</taxon>
        <taxon>Magnoliopsida</taxon>
        <taxon>Liliopsida</taxon>
        <taxon>Poales</taxon>
        <taxon>Poaceae</taxon>
        <taxon>BOP clade</taxon>
        <taxon>Oryzoideae</taxon>
        <taxon>Oryzeae</taxon>
        <taxon>Oryzinae</taxon>
        <taxon>Oryza</taxon>
    </lineage>
</organism>
<keyword evidence="3" id="KW-1185">Reference proteome</keyword>
<dbReference type="AlphaFoldDB" id="A0A0E0KQF0"/>
<evidence type="ECO:0000256" key="1">
    <source>
        <dbReference type="SAM" id="MobiDB-lite"/>
    </source>
</evidence>
<dbReference type="Proteomes" id="UP000026962">
    <property type="component" value="Chromosome 4"/>
</dbReference>
<protein>
    <submittedName>
        <fullName evidence="2">Uncharacterized protein</fullName>
    </submittedName>
</protein>
<proteinExistence type="predicted"/>
<evidence type="ECO:0000313" key="2">
    <source>
        <dbReference type="EnsemblPlants" id="OPUNC04G10160.10"/>
    </source>
</evidence>
<dbReference type="HOGENOM" id="CLU_2007664_0_0_1"/>
<dbReference type="Gramene" id="OPUNC04G10160.10">
    <property type="protein sequence ID" value="OPUNC04G10160.10"/>
    <property type="gene ID" value="OPUNC04G10160"/>
</dbReference>
<reference evidence="2" key="1">
    <citation type="submission" date="2015-04" db="UniProtKB">
        <authorList>
            <consortium name="EnsemblPlants"/>
        </authorList>
    </citation>
    <scope>IDENTIFICATION</scope>
</reference>
<evidence type="ECO:0000313" key="3">
    <source>
        <dbReference type="Proteomes" id="UP000026962"/>
    </source>
</evidence>
<reference evidence="2" key="2">
    <citation type="submission" date="2018-05" db="EMBL/GenBank/DDBJ databases">
        <title>OpunRS2 (Oryza punctata Reference Sequence Version 2).</title>
        <authorList>
            <person name="Zhang J."/>
            <person name="Kudrna D."/>
            <person name="Lee S."/>
            <person name="Talag J."/>
            <person name="Welchert J."/>
            <person name="Wing R.A."/>
        </authorList>
    </citation>
    <scope>NUCLEOTIDE SEQUENCE [LARGE SCALE GENOMIC DNA]</scope>
</reference>
<feature type="region of interest" description="Disordered" evidence="1">
    <location>
        <begin position="61"/>
        <end position="124"/>
    </location>
</feature>
<name>A0A0E0KQF0_ORYPU</name>